<keyword evidence="3" id="KW-0808">Transferase</keyword>
<dbReference type="Proteomes" id="UP001143463">
    <property type="component" value="Unassembled WGS sequence"/>
</dbReference>
<evidence type="ECO:0000313" key="11">
    <source>
        <dbReference type="Proteomes" id="UP001143463"/>
    </source>
</evidence>
<evidence type="ECO:0000256" key="7">
    <source>
        <dbReference type="SAM" id="MobiDB-lite"/>
    </source>
</evidence>
<dbReference type="Pfam" id="PF02397">
    <property type="entry name" value="Bac_transf"/>
    <property type="match status" value="1"/>
</dbReference>
<keyword evidence="4 8" id="KW-0812">Transmembrane</keyword>
<reference evidence="10" key="2">
    <citation type="submission" date="2023-01" db="EMBL/GenBank/DDBJ databases">
        <authorList>
            <person name="Sun Q."/>
            <person name="Evtushenko L."/>
        </authorList>
    </citation>
    <scope>NUCLEOTIDE SEQUENCE</scope>
    <source>
        <strain evidence="10">VKM Ac-1069</strain>
    </source>
</reference>
<dbReference type="PANTHER" id="PTHR30576:SF10">
    <property type="entry name" value="SLL5057 PROTEIN"/>
    <property type="match status" value="1"/>
</dbReference>
<dbReference type="EMBL" id="BSFQ01000012">
    <property type="protein sequence ID" value="GLL12045.1"/>
    <property type="molecule type" value="Genomic_DNA"/>
</dbReference>
<dbReference type="AlphaFoldDB" id="A0A9W6L366"/>
<dbReference type="NCBIfam" id="TIGR03025">
    <property type="entry name" value="EPS_sugtrans"/>
    <property type="match status" value="1"/>
</dbReference>
<evidence type="ECO:0000256" key="2">
    <source>
        <dbReference type="ARBA" id="ARBA00006464"/>
    </source>
</evidence>
<evidence type="ECO:0000256" key="4">
    <source>
        <dbReference type="ARBA" id="ARBA00022692"/>
    </source>
</evidence>
<dbReference type="InterPro" id="IPR003362">
    <property type="entry name" value="Bact_transf"/>
</dbReference>
<comment type="similarity">
    <text evidence="2">Belongs to the bacterial sugar transferase family.</text>
</comment>
<evidence type="ECO:0000256" key="5">
    <source>
        <dbReference type="ARBA" id="ARBA00022989"/>
    </source>
</evidence>
<protein>
    <submittedName>
        <fullName evidence="10">Exopolysaccharide biosynthesis polyprenyl glycosylphosphotransferase</fullName>
    </submittedName>
</protein>
<comment type="caution">
    <text evidence="10">The sequence shown here is derived from an EMBL/GenBank/DDBJ whole genome shotgun (WGS) entry which is preliminary data.</text>
</comment>
<feature type="transmembrane region" description="Helical" evidence="8">
    <location>
        <begin position="180"/>
        <end position="199"/>
    </location>
</feature>
<reference evidence="10" key="1">
    <citation type="journal article" date="2014" name="Int. J. Syst. Evol. Microbiol.">
        <title>Complete genome sequence of Corynebacterium casei LMG S-19264T (=DSM 44701T), isolated from a smear-ripened cheese.</title>
        <authorList>
            <consortium name="US DOE Joint Genome Institute (JGI-PGF)"/>
            <person name="Walter F."/>
            <person name="Albersmeier A."/>
            <person name="Kalinowski J."/>
            <person name="Ruckert C."/>
        </authorList>
    </citation>
    <scope>NUCLEOTIDE SEQUENCE</scope>
    <source>
        <strain evidence="10">VKM Ac-1069</strain>
    </source>
</reference>
<evidence type="ECO:0000256" key="1">
    <source>
        <dbReference type="ARBA" id="ARBA00004141"/>
    </source>
</evidence>
<evidence type="ECO:0000313" key="10">
    <source>
        <dbReference type="EMBL" id="GLL12045.1"/>
    </source>
</evidence>
<organism evidence="10 11">
    <name type="scientific">Pseudonocardia halophobica</name>
    <dbReference type="NCBI Taxonomy" id="29401"/>
    <lineage>
        <taxon>Bacteria</taxon>
        <taxon>Bacillati</taxon>
        <taxon>Actinomycetota</taxon>
        <taxon>Actinomycetes</taxon>
        <taxon>Pseudonocardiales</taxon>
        <taxon>Pseudonocardiaceae</taxon>
        <taxon>Pseudonocardia</taxon>
    </lineage>
</organism>
<evidence type="ECO:0000256" key="6">
    <source>
        <dbReference type="ARBA" id="ARBA00023136"/>
    </source>
</evidence>
<feature type="domain" description="Bacterial sugar transferase" evidence="9">
    <location>
        <begin position="350"/>
        <end position="536"/>
    </location>
</feature>
<feature type="transmembrane region" description="Helical" evidence="8">
    <location>
        <begin position="117"/>
        <end position="136"/>
    </location>
</feature>
<keyword evidence="5 8" id="KW-1133">Transmembrane helix</keyword>
<evidence type="ECO:0000259" key="9">
    <source>
        <dbReference type="Pfam" id="PF02397"/>
    </source>
</evidence>
<comment type="subcellular location">
    <subcellularLocation>
        <location evidence="1">Membrane</location>
        <topology evidence="1">Multi-pass membrane protein</topology>
    </subcellularLocation>
</comment>
<gene>
    <name evidence="10" type="primary">rfbP</name>
    <name evidence="10" type="ORF">GCM10017577_31860</name>
</gene>
<dbReference type="GO" id="GO:0016020">
    <property type="term" value="C:membrane"/>
    <property type="evidence" value="ECO:0007669"/>
    <property type="project" value="UniProtKB-SubCell"/>
</dbReference>
<proteinExistence type="inferred from homology"/>
<feature type="transmembrane region" description="Helical" evidence="8">
    <location>
        <begin position="157"/>
        <end position="174"/>
    </location>
</feature>
<keyword evidence="6 8" id="KW-0472">Membrane</keyword>
<feature type="transmembrane region" description="Helical" evidence="8">
    <location>
        <begin position="87"/>
        <end position="111"/>
    </location>
</feature>
<dbReference type="InterPro" id="IPR017475">
    <property type="entry name" value="EPS_sugar_tfrase"/>
</dbReference>
<sequence length="542" mass="58086">MPDRSPSVPAVPARHRTDEPCRGGDPSTEIALSDLSGGLQIVFNPSEVAASAGVPVVPAQRVTEPTPGHPVVPEGSAARWQRRLRSLVILSDVSIVLVATALAVLAGWSGMYAADRAQLVCGTIAAALLIVAMPLARAWEGRILGVGSAEFKRLGRAVAGAAIVLGLGGLTQLVASVRIWVFLLVPLIGCLVALGRFTIRKWLHRQRHNGRAMLSVLAVGDESAVADMIRRTRRDPHFGWRIDGACTPTGRGPGNEATVEGVPVVGDLDSVGPAVFGLGYRVVSVCQAPGWGPKRLHRLAWELEGTETELAVAPGLMEIAGPRMHITPVDGLPLVRLSQPRFTGSARVVKTVVDRTAAGLLLLLAAPVFLAVALAVKLDGGPVFFRQERVGTNGRTFRMVKFRSMVIDAEARLAALSASNEAAGPLFKMTRDPRITKIGAVLRKYSLDELPQLFNVLGGSMSLVGPRPPLPAEVATYEDVARRRLLVRPGMTGLWQVSGRSNLSWEESVRLDLRYVENWSIALDLTILWKTIGAVLRSRGAY</sequence>
<dbReference type="PANTHER" id="PTHR30576">
    <property type="entry name" value="COLANIC BIOSYNTHESIS UDP-GLUCOSE LIPID CARRIER TRANSFERASE"/>
    <property type="match status" value="1"/>
</dbReference>
<accession>A0A9W6L366</accession>
<name>A0A9W6L366_9PSEU</name>
<feature type="transmembrane region" description="Helical" evidence="8">
    <location>
        <begin position="357"/>
        <end position="376"/>
    </location>
</feature>
<dbReference type="GO" id="GO:0016780">
    <property type="term" value="F:phosphotransferase activity, for other substituted phosphate groups"/>
    <property type="evidence" value="ECO:0007669"/>
    <property type="project" value="TreeGrafter"/>
</dbReference>
<evidence type="ECO:0000256" key="3">
    <source>
        <dbReference type="ARBA" id="ARBA00022679"/>
    </source>
</evidence>
<feature type="region of interest" description="Disordered" evidence="7">
    <location>
        <begin position="1"/>
        <end position="27"/>
    </location>
</feature>
<evidence type="ECO:0000256" key="8">
    <source>
        <dbReference type="SAM" id="Phobius"/>
    </source>
</evidence>
<keyword evidence="11" id="KW-1185">Reference proteome</keyword>